<dbReference type="InterPro" id="IPR036388">
    <property type="entry name" value="WH-like_DNA-bd_sf"/>
</dbReference>
<gene>
    <name evidence="6" type="ORF">HNR42_000164</name>
</gene>
<keyword evidence="4" id="KW-0804">Transcription</keyword>
<sequence length="316" mass="33642">MALNPDHLLTFARVARHGSLSAAAAELHLTQPAISSQLRLLTRAVGEPLFTRHRYGIALTATGQELLPHALAVARALEGAQRYVSDLRALTHGSLNIAASTTNAASILPGVLTHYHALHPGVSFRIRQGNTQEALEELRQGHAEVALIEGPPGPLDAGLSAQVFRQDELLLVAAPQHPLAHSAGPLDLTGLGLVWREAGSGTRVVAEQALRAAGVPTRTLLELTGTEAVKEAVISGLGAAFLSDLSVRRELRSGLLVRLPHPLPALRRDLRWVAPHEEQLSRAARTFLELLHAGGGPHTDSPPFLVSDKVTTTETT</sequence>
<dbReference type="GO" id="GO:0003700">
    <property type="term" value="F:DNA-binding transcription factor activity"/>
    <property type="evidence" value="ECO:0007669"/>
    <property type="project" value="InterPro"/>
</dbReference>
<feature type="domain" description="HTH lysR-type" evidence="5">
    <location>
        <begin position="3"/>
        <end position="60"/>
    </location>
</feature>
<organism evidence="6 7">
    <name type="scientific">Deinobacterium chartae</name>
    <dbReference type="NCBI Taxonomy" id="521158"/>
    <lineage>
        <taxon>Bacteria</taxon>
        <taxon>Thermotogati</taxon>
        <taxon>Deinococcota</taxon>
        <taxon>Deinococci</taxon>
        <taxon>Deinococcales</taxon>
        <taxon>Deinococcaceae</taxon>
        <taxon>Deinobacterium</taxon>
    </lineage>
</organism>
<comment type="similarity">
    <text evidence="1">Belongs to the LysR transcriptional regulatory family.</text>
</comment>
<keyword evidence="2" id="KW-0805">Transcription regulation</keyword>
<reference evidence="6 7" key="1">
    <citation type="submission" date="2020-08" db="EMBL/GenBank/DDBJ databases">
        <title>Genomic Encyclopedia of Type Strains, Phase IV (KMG-IV): sequencing the most valuable type-strain genomes for metagenomic binning, comparative biology and taxonomic classification.</title>
        <authorList>
            <person name="Goeker M."/>
        </authorList>
    </citation>
    <scope>NUCLEOTIDE SEQUENCE [LARGE SCALE GENOMIC DNA]</scope>
    <source>
        <strain evidence="6 7">DSM 21458</strain>
    </source>
</reference>
<dbReference type="PROSITE" id="PS50931">
    <property type="entry name" value="HTH_LYSR"/>
    <property type="match status" value="1"/>
</dbReference>
<evidence type="ECO:0000259" key="5">
    <source>
        <dbReference type="PROSITE" id="PS50931"/>
    </source>
</evidence>
<dbReference type="RefSeq" id="WP_183983526.1">
    <property type="nucleotide sequence ID" value="NZ_JACHHG010000001.1"/>
</dbReference>
<dbReference type="InterPro" id="IPR000847">
    <property type="entry name" value="LysR_HTH_N"/>
</dbReference>
<dbReference type="EMBL" id="JACHHG010000001">
    <property type="protein sequence ID" value="MBB6096752.1"/>
    <property type="molecule type" value="Genomic_DNA"/>
</dbReference>
<dbReference type="Proteomes" id="UP000569951">
    <property type="component" value="Unassembled WGS sequence"/>
</dbReference>
<dbReference type="Pfam" id="PF00126">
    <property type="entry name" value="HTH_1"/>
    <property type="match status" value="1"/>
</dbReference>
<keyword evidence="3 6" id="KW-0238">DNA-binding</keyword>
<dbReference type="InterPro" id="IPR005119">
    <property type="entry name" value="LysR_subst-bd"/>
</dbReference>
<dbReference type="PANTHER" id="PTHR30126">
    <property type="entry name" value="HTH-TYPE TRANSCRIPTIONAL REGULATOR"/>
    <property type="match status" value="1"/>
</dbReference>
<dbReference type="PRINTS" id="PR00039">
    <property type="entry name" value="HTHLYSR"/>
</dbReference>
<evidence type="ECO:0000256" key="2">
    <source>
        <dbReference type="ARBA" id="ARBA00023015"/>
    </source>
</evidence>
<dbReference type="Gene3D" id="3.40.190.290">
    <property type="match status" value="1"/>
</dbReference>
<evidence type="ECO:0000256" key="4">
    <source>
        <dbReference type="ARBA" id="ARBA00023163"/>
    </source>
</evidence>
<accession>A0A841HXU8</accession>
<name>A0A841HXU8_9DEIO</name>
<evidence type="ECO:0000256" key="3">
    <source>
        <dbReference type="ARBA" id="ARBA00023125"/>
    </source>
</evidence>
<dbReference type="GO" id="GO:0000976">
    <property type="term" value="F:transcription cis-regulatory region binding"/>
    <property type="evidence" value="ECO:0007669"/>
    <property type="project" value="TreeGrafter"/>
</dbReference>
<dbReference type="Gene3D" id="1.10.10.10">
    <property type="entry name" value="Winged helix-like DNA-binding domain superfamily/Winged helix DNA-binding domain"/>
    <property type="match status" value="1"/>
</dbReference>
<protein>
    <submittedName>
        <fullName evidence="6">DNA-binding transcriptional LysR family regulator</fullName>
    </submittedName>
</protein>
<dbReference type="AlphaFoldDB" id="A0A841HXU8"/>
<dbReference type="CDD" id="cd08420">
    <property type="entry name" value="PBP2_CysL_like"/>
    <property type="match status" value="1"/>
</dbReference>
<keyword evidence="7" id="KW-1185">Reference proteome</keyword>
<dbReference type="InterPro" id="IPR036390">
    <property type="entry name" value="WH_DNA-bd_sf"/>
</dbReference>
<evidence type="ECO:0000313" key="7">
    <source>
        <dbReference type="Proteomes" id="UP000569951"/>
    </source>
</evidence>
<comment type="caution">
    <text evidence="6">The sequence shown here is derived from an EMBL/GenBank/DDBJ whole genome shotgun (WGS) entry which is preliminary data.</text>
</comment>
<evidence type="ECO:0000313" key="6">
    <source>
        <dbReference type="EMBL" id="MBB6096752.1"/>
    </source>
</evidence>
<dbReference type="PANTHER" id="PTHR30126:SF39">
    <property type="entry name" value="HTH-TYPE TRANSCRIPTIONAL REGULATOR CYSL"/>
    <property type="match status" value="1"/>
</dbReference>
<dbReference type="SUPFAM" id="SSF46785">
    <property type="entry name" value="Winged helix' DNA-binding domain"/>
    <property type="match status" value="1"/>
</dbReference>
<dbReference type="SUPFAM" id="SSF53850">
    <property type="entry name" value="Periplasmic binding protein-like II"/>
    <property type="match status" value="1"/>
</dbReference>
<proteinExistence type="inferred from homology"/>
<dbReference type="Pfam" id="PF03466">
    <property type="entry name" value="LysR_substrate"/>
    <property type="match status" value="1"/>
</dbReference>
<evidence type="ECO:0000256" key="1">
    <source>
        <dbReference type="ARBA" id="ARBA00009437"/>
    </source>
</evidence>